<dbReference type="EMBL" id="JAGMWT010000001">
    <property type="protein sequence ID" value="KAH7138063.1"/>
    <property type="molecule type" value="Genomic_DNA"/>
</dbReference>
<dbReference type="SUPFAM" id="SSF54695">
    <property type="entry name" value="POZ domain"/>
    <property type="match status" value="1"/>
</dbReference>
<dbReference type="Gene3D" id="3.30.710.10">
    <property type="entry name" value="Potassium Channel Kv1.1, Chain A"/>
    <property type="match status" value="1"/>
</dbReference>
<accession>A0A9P9IWD8</accession>
<comment type="caution">
    <text evidence="1">The sequence shown here is derived from an EMBL/GenBank/DDBJ whole genome shotgun (WGS) entry which is preliminary data.</text>
</comment>
<dbReference type="CDD" id="cd18186">
    <property type="entry name" value="BTB_POZ_ZBTB_KLHL-like"/>
    <property type="match status" value="1"/>
</dbReference>
<dbReference type="PANTHER" id="PTHR47843">
    <property type="entry name" value="BTB DOMAIN-CONTAINING PROTEIN-RELATED"/>
    <property type="match status" value="1"/>
</dbReference>
<evidence type="ECO:0008006" key="3">
    <source>
        <dbReference type="Google" id="ProtNLM"/>
    </source>
</evidence>
<sequence>MPKPQSRASTVTIPRRDPRVNSDKVLKLDQLGLRLHFLHQNKDYESVQEVVFFIDEHSLKSRSDFFRRATNGNWKESDDRVINMPDDDPELVELYLKIIRLNQIPTKQTGDDSNPEDEFKILYCLYVLAERFQDPKTKNTIIDAFLAMTLEIHPGNIWFYPCLSCIRIIYEGTCKNSLARKFLVDYWMEHGKDAWTYVQGTHFLVEFYEDLVQAMFSHRTFTARFSTLTCDPSRYYEDISTKDA</sequence>
<name>A0A9P9IWD8_9PLEO</name>
<evidence type="ECO:0000313" key="2">
    <source>
        <dbReference type="Proteomes" id="UP000700596"/>
    </source>
</evidence>
<keyword evidence="2" id="KW-1185">Reference proteome</keyword>
<dbReference type="OrthoDB" id="1022638at2759"/>
<gene>
    <name evidence="1" type="ORF">B0J11DRAFT_563100</name>
</gene>
<dbReference type="InterPro" id="IPR011333">
    <property type="entry name" value="SKP1/BTB/POZ_sf"/>
</dbReference>
<evidence type="ECO:0000313" key="1">
    <source>
        <dbReference type="EMBL" id="KAH7138063.1"/>
    </source>
</evidence>
<organism evidence="1 2">
    <name type="scientific">Dendryphion nanum</name>
    <dbReference type="NCBI Taxonomy" id="256645"/>
    <lineage>
        <taxon>Eukaryota</taxon>
        <taxon>Fungi</taxon>
        <taxon>Dikarya</taxon>
        <taxon>Ascomycota</taxon>
        <taxon>Pezizomycotina</taxon>
        <taxon>Dothideomycetes</taxon>
        <taxon>Pleosporomycetidae</taxon>
        <taxon>Pleosporales</taxon>
        <taxon>Torulaceae</taxon>
        <taxon>Dendryphion</taxon>
    </lineage>
</organism>
<reference evidence="1" key="1">
    <citation type="journal article" date="2021" name="Nat. Commun.">
        <title>Genetic determinants of endophytism in the Arabidopsis root mycobiome.</title>
        <authorList>
            <person name="Mesny F."/>
            <person name="Miyauchi S."/>
            <person name="Thiergart T."/>
            <person name="Pickel B."/>
            <person name="Atanasova L."/>
            <person name="Karlsson M."/>
            <person name="Huettel B."/>
            <person name="Barry K.W."/>
            <person name="Haridas S."/>
            <person name="Chen C."/>
            <person name="Bauer D."/>
            <person name="Andreopoulos W."/>
            <person name="Pangilinan J."/>
            <person name="LaButti K."/>
            <person name="Riley R."/>
            <person name="Lipzen A."/>
            <person name="Clum A."/>
            <person name="Drula E."/>
            <person name="Henrissat B."/>
            <person name="Kohler A."/>
            <person name="Grigoriev I.V."/>
            <person name="Martin F.M."/>
            <person name="Hacquard S."/>
        </authorList>
    </citation>
    <scope>NUCLEOTIDE SEQUENCE</scope>
    <source>
        <strain evidence="1">MPI-CAGE-CH-0243</strain>
    </source>
</reference>
<dbReference type="PANTHER" id="PTHR47843:SF2">
    <property type="entry name" value="BTB DOMAIN-CONTAINING PROTEIN"/>
    <property type="match status" value="1"/>
</dbReference>
<dbReference type="Proteomes" id="UP000700596">
    <property type="component" value="Unassembled WGS sequence"/>
</dbReference>
<dbReference type="AlphaFoldDB" id="A0A9P9IWD8"/>
<protein>
    <recommendedName>
        <fullName evidence="3">BTB domain-containing protein</fullName>
    </recommendedName>
</protein>
<proteinExistence type="predicted"/>